<dbReference type="Proteomes" id="UP000189137">
    <property type="component" value="Unassembled WGS sequence"/>
</dbReference>
<dbReference type="AlphaFoldDB" id="A0A9X8RLL0"/>
<evidence type="ECO:0000313" key="2">
    <source>
        <dbReference type="Proteomes" id="UP000189137"/>
    </source>
</evidence>
<protein>
    <submittedName>
        <fullName evidence="1">Uncharacterized protein</fullName>
    </submittedName>
</protein>
<proteinExistence type="predicted"/>
<organism evidence="1 2">
    <name type="scientific">Clostridioides difficile</name>
    <name type="common">Peptoclostridium difficile</name>
    <dbReference type="NCBI Taxonomy" id="1496"/>
    <lineage>
        <taxon>Bacteria</taxon>
        <taxon>Bacillati</taxon>
        <taxon>Bacillota</taxon>
        <taxon>Clostridia</taxon>
        <taxon>Peptostreptococcales</taxon>
        <taxon>Peptostreptococcaceae</taxon>
        <taxon>Clostridioides</taxon>
    </lineage>
</organism>
<reference evidence="1 2" key="1">
    <citation type="submission" date="2017-02" db="EMBL/GenBank/DDBJ databases">
        <authorList>
            <consortium name="Pathogen Informatics"/>
        </authorList>
    </citation>
    <scope>NUCLEOTIDE SEQUENCE [LARGE SCALE GENOMIC DNA]</scope>
    <source>
        <strain evidence="1 2">VRECD0157</strain>
    </source>
</reference>
<accession>A0A9X8RLL0</accession>
<sequence>MNRIYFAKNKDMEDFYIGNGNRIGFKTLGGLRASLTLKNKNIEQYDLYYIDLNFNIHKFVDWEKIK</sequence>
<gene>
    <name evidence="1" type="ORF">SAMEA3375112_03357</name>
</gene>
<dbReference type="EMBL" id="FUPS01000014">
    <property type="protein sequence ID" value="SJS99025.1"/>
    <property type="molecule type" value="Genomic_DNA"/>
</dbReference>
<evidence type="ECO:0000313" key="1">
    <source>
        <dbReference type="EMBL" id="SJS99025.1"/>
    </source>
</evidence>
<name>A0A9X8RLL0_CLODI</name>
<comment type="caution">
    <text evidence="1">The sequence shown here is derived from an EMBL/GenBank/DDBJ whole genome shotgun (WGS) entry which is preliminary data.</text>
</comment>
<dbReference type="RefSeq" id="WP_021372905.1">
    <property type="nucleotide sequence ID" value="NZ_CAADAQ010000012.1"/>
</dbReference>